<accession>A0A6A6ZVL7</accession>
<dbReference type="EMBL" id="MU006230">
    <property type="protein sequence ID" value="KAF2824514.1"/>
    <property type="molecule type" value="Genomic_DNA"/>
</dbReference>
<keyword evidence="3" id="KW-1185">Reference proteome</keyword>
<dbReference type="Proteomes" id="UP000799424">
    <property type="component" value="Unassembled WGS sequence"/>
</dbReference>
<evidence type="ECO:0000313" key="3">
    <source>
        <dbReference type="Proteomes" id="UP000799424"/>
    </source>
</evidence>
<feature type="region of interest" description="Disordered" evidence="1">
    <location>
        <begin position="16"/>
        <end position="46"/>
    </location>
</feature>
<evidence type="ECO:0000313" key="2">
    <source>
        <dbReference type="EMBL" id="KAF2824514.1"/>
    </source>
</evidence>
<organism evidence="2 3">
    <name type="scientific">Ophiobolus disseminans</name>
    <dbReference type="NCBI Taxonomy" id="1469910"/>
    <lineage>
        <taxon>Eukaryota</taxon>
        <taxon>Fungi</taxon>
        <taxon>Dikarya</taxon>
        <taxon>Ascomycota</taxon>
        <taxon>Pezizomycotina</taxon>
        <taxon>Dothideomycetes</taxon>
        <taxon>Pleosporomycetidae</taxon>
        <taxon>Pleosporales</taxon>
        <taxon>Pleosporineae</taxon>
        <taxon>Phaeosphaeriaceae</taxon>
        <taxon>Ophiobolus</taxon>
    </lineage>
</organism>
<sequence>MLMVFARDSRKDVRCQAEHSHPTARSCAVRKSYGGPQSLPQPPPNRPPLFNLTTFSILHDHRNFRRATSAQITSYLSRNKRILNVRLSSLTTALTPVSWKCSLLIHSEQRELKAANSKSFQGGLQRVPPKTSNTKRHCGLVASLTIAKTRMICRRDRENAHKIKEPSNPYNTN</sequence>
<name>A0A6A6ZVL7_9PLEO</name>
<proteinExistence type="predicted"/>
<dbReference type="AlphaFoldDB" id="A0A6A6ZVL7"/>
<feature type="region of interest" description="Disordered" evidence="1">
    <location>
        <begin position="116"/>
        <end position="135"/>
    </location>
</feature>
<reference evidence="2" key="1">
    <citation type="journal article" date="2020" name="Stud. Mycol.">
        <title>101 Dothideomycetes genomes: a test case for predicting lifestyles and emergence of pathogens.</title>
        <authorList>
            <person name="Haridas S."/>
            <person name="Albert R."/>
            <person name="Binder M."/>
            <person name="Bloem J."/>
            <person name="Labutti K."/>
            <person name="Salamov A."/>
            <person name="Andreopoulos B."/>
            <person name="Baker S."/>
            <person name="Barry K."/>
            <person name="Bills G."/>
            <person name="Bluhm B."/>
            <person name="Cannon C."/>
            <person name="Castanera R."/>
            <person name="Culley D."/>
            <person name="Daum C."/>
            <person name="Ezra D."/>
            <person name="Gonzalez J."/>
            <person name="Henrissat B."/>
            <person name="Kuo A."/>
            <person name="Liang C."/>
            <person name="Lipzen A."/>
            <person name="Lutzoni F."/>
            <person name="Magnuson J."/>
            <person name="Mondo S."/>
            <person name="Nolan M."/>
            <person name="Ohm R."/>
            <person name="Pangilinan J."/>
            <person name="Park H.-J."/>
            <person name="Ramirez L."/>
            <person name="Alfaro M."/>
            <person name="Sun H."/>
            <person name="Tritt A."/>
            <person name="Yoshinaga Y."/>
            <person name="Zwiers L.-H."/>
            <person name="Turgeon B."/>
            <person name="Goodwin S."/>
            <person name="Spatafora J."/>
            <person name="Crous P."/>
            <person name="Grigoriev I."/>
        </authorList>
    </citation>
    <scope>NUCLEOTIDE SEQUENCE</scope>
    <source>
        <strain evidence="2">CBS 113818</strain>
    </source>
</reference>
<gene>
    <name evidence="2" type="ORF">CC86DRAFT_56561</name>
</gene>
<evidence type="ECO:0000256" key="1">
    <source>
        <dbReference type="SAM" id="MobiDB-lite"/>
    </source>
</evidence>
<protein>
    <submittedName>
        <fullName evidence="2">Uncharacterized protein</fullName>
    </submittedName>
</protein>